<sequence>MDRSNPGPRIPKLGVVGGMSEAAGSITAMNVTRTTPPRPLDVAALFPELGPLARTAIRLHPRPGSPSPRDSSVGGPLLWPADEPWPYCDEAHGLYDSSTDEEYEGPNPMVPVAQLYVRDVPLLRPPVGADLLQVLWCPWEHEPDYKPPTVLVWRSAAEVTDVLAAPPESTEGEYEGYLPVPCMLAPEQITEYPNYLELSKELQQPLKDWSRWQAADAGVDSSYAPYPEAFYSSALSDAPGWKVGGWAPWGLTDPVARFCADCGAGMVPLLTIASVEWDSGSKSWVPYEDRDLAESGNGGASSPPKVHISRTNNLQLYVCPESPDHPHTDLIQ</sequence>
<organism evidence="1 2">
    <name type="scientific">Streptomyces hiroshimensis</name>
    <dbReference type="NCBI Taxonomy" id="66424"/>
    <lineage>
        <taxon>Bacteria</taxon>
        <taxon>Bacillati</taxon>
        <taxon>Actinomycetota</taxon>
        <taxon>Actinomycetes</taxon>
        <taxon>Kitasatosporales</taxon>
        <taxon>Streptomycetaceae</taxon>
        <taxon>Streptomyces</taxon>
    </lineage>
</organism>
<reference evidence="2" key="1">
    <citation type="journal article" date="2019" name="Int. J. Syst. Evol. Microbiol.">
        <title>The Global Catalogue of Microorganisms (GCM) 10K type strain sequencing project: providing services to taxonomists for standard genome sequencing and annotation.</title>
        <authorList>
            <consortium name="The Broad Institute Genomics Platform"/>
            <consortium name="The Broad Institute Genome Sequencing Center for Infectious Disease"/>
            <person name="Wu L."/>
            <person name="Ma J."/>
        </authorList>
    </citation>
    <scope>NUCLEOTIDE SEQUENCE [LARGE SCALE GENOMIC DNA]</scope>
    <source>
        <strain evidence="2">JCM 4586</strain>
    </source>
</reference>
<accession>A0ABQ2ZA95</accession>
<evidence type="ECO:0008006" key="3">
    <source>
        <dbReference type="Google" id="ProtNLM"/>
    </source>
</evidence>
<gene>
    <name evidence="1" type="ORF">GCM10010324_65920</name>
</gene>
<evidence type="ECO:0000313" key="1">
    <source>
        <dbReference type="EMBL" id="GGY09898.1"/>
    </source>
</evidence>
<proteinExistence type="predicted"/>
<comment type="caution">
    <text evidence="1">The sequence shown here is derived from an EMBL/GenBank/DDBJ whole genome shotgun (WGS) entry which is preliminary data.</text>
</comment>
<dbReference type="Gene3D" id="2.30.320.10">
    <property type="entry name" value="YwqG-like"/>
    <property type="match status" value="1"/>
</dbReference>
<protein>
    <recommendedName>
        <fullName evidence="3">DUF1963 domain-containing protein</fullName>
    </recommendedName>
</protein>
<dbReference type="Proteomes" id="UP000659223">
    <property type="component" value="Unassembled WGS sequence"/>
</dbReference>
<name>A0ABQ2ZA95_9ACTN</name>
<dbReference type="EMBL" id="BMUT01000022">
    <property type="protein sequence ID" value="GGY09898.1"/>
    <property type="molecule type" value="Genomic_DNA"/>
</dbReference>
<keyword evidence="2" id="KW-1185">Reference proteome</keyword>
<evidence type="ECO:0000313" key="2">
    <source>
        <dbReference type="Proteomes" id="UP000659223"/>
    </source>
</evidence>